<evidence type="ECO:0000313" key="3">
    <source>
        <dbReference type="Proteomes" id="UP001518140"/>
    </source>
</evidence>
<proteinExistence type="predicted"/>
<dbReference type="EMBL" id="JAAKZX010000136">
    <property type="protein sequence ID" value="NGO46617.1"/>
    <property type="molecule type" value="Genomic_DNA"/>
</dbReference>
<sequence>MVAAPLVLTACAFQDEGVAESRSTVDTADPADGESTGPGKTDVRKPEDFDFGRPAATAHNGEVVAYLPRLDNRRVVVPLTMQNTGEKRASYTVTVTADRGELGTPVTVTKKALNVASGTTWPAKADISAPGAWIPEKTKITLTVTKDNYPLGDAR</sequence>
<feature type="region of interest" description="Disordered" evidence="1">
    <location>
        <begin position="18"/>
        <end position="54"/>
    </location>
</feature>
<feature type="compositionally biased region" description="Basic and acidic residues" evidence="1">
    <location>
        <begin position="41"/>
        <end position="51"/>
    </location>
</feature>
<evidence type="ECO:0000313" key="2">
    <source>
        <dbReference type="EMBL" id="NGO46617.1"/>
    </source>
</evidence>
<keyword evidence="3" id="KW-1185">Reference proteome</keyword>
<name>A0ABX0DXF4_9ACTN</name>
<comment type="caution">
    <text evidence="2">The sequence shown here is derived from an EMBL/GenBank/DDBJ whole genome shotgun (WGS) entry which is preliminary data.</text>
</comment>
<reference evidence="2 3" key="1">
    <citation type="submission" date="2020-02" db="EMBL/GenBank/DDBJ databases">
        <title>Whole-genome analyses of novel actinobacteria.</title>
        <authorList>
            <person name="Sahin N."/>
            <person name="Tokatli A."/>
        </authorList>
    </citation>
    <scope>NUCLEOTIDE SEQUENCE [LARGE SCALE GENOMIC DNA]</scope>
    <source>
        <strain evidence="2 3">YC419</strain>
    </source>
</reference>
<gene>
    <name evidence="2" type="ORF">G6048_32340</name>
</gene>
<dbReference type="Proteomes" id="UP001518140">
    <property type="component" value="Unassembled WGS sequence"/>
</dbReference>
<protein>
    <submittedName>
        <fullName evidence="2">Uncharacterized protein</fullName>
    </submittedName>
</protein>
<organism evidence="2 3">
    <name type="scientific">Streptomyces ureilyticus</name>
    <dbReference type="NCBI Taxonomy" id="1775131"/>
    <lineage>
        <taxon>Bacteria</taxon>
        <taxon>Bacillati</taxon>
        <taxon>Actinomycetota</taxon>
        <taxon>Actinomycetes</taxon>
        <taxon>Kitasatosporales</taxon>
        <taxon>Streptomycetaceae</taxon>
        <taxon>Streptomyces</taxon>
    </lineage>
</organism>
<dbReference type="RefSeq" id="WP_165343147.1">
    <property type="nucleotide sequence ID" value="NZ_JAAKZX010000136.1"/>
</dbReference>
<evidence type="ECO:0000256" key="1">
    <source>
        <dbReference type="SAM" id="MobiDB-lite"/>
    </source>
</evidence>
<accession>A0ABX0DXF4</accession>